<dbReference type="Gene3D" id="1.20.1730.10">
    <property type="entry name" value="Sodium/glucose cotransporter"/>
    <property type="match status" value="1"/>
</dbReference>
<organism evidence="9 10">
    <name type="scientific">Dethiosulfatibacter aminovorans DSM 17477</name>
    <dbReference type="NCBI Taxonomy" id="1121476"/>
    <lineage>
        <taxon>Bacteria</taxon>
        <taxon>Bacillati</taxon>
        <taxon>Bacillota</taxon>
        <taxon>Tissierellia</taxon>
        <taxon>Dethiosulfatibacter</taxon>
    </lineage>
</organism>
<dbReference type="OrthoDB" id="9781232at2"/>
<feature type="transmembrane region" description="Helical" evidence="8">
    <location>
        <begin position="353"/>
        <end position="372"/>
    </location>
</feature>
<feature type="transmembrane region" description="Helical" evidence="8">
    <location>
        <begin position="74"/>
        <end position="93"/>
    </location>
</feature>
<feature type="transmembrane region" description="Helical" evidence="8">
    <location>
        <begin position="6"/>
        <end position="25"/>
    </location>
</feature>
<feature type="transmembrane region" description="Helical" evidence="8">
    <location>
        <begin position="122"/>
        <end position="147"/>
    </location>
</feature>
<evidence type="ECO:0000256" key="5">
    <source>
        <dbReference type="ARBA" id="ARBA00022989"/>
    </source>
</evidence>
<dbReference type="EMBL" id="FQZL01000019">
    <property type="protein sequence ID" value="SHJ40065.1"/>
    <property type="molecule type" value="Genomic_DNA"/>
</dbReference>
<feature type="transmembrane region" description="Helical" evidence="8">
    <location>
        <begin position="153"/>
        <end position="172"/>
    </location>
</feature>
<feature type="transmembrane region" description="Helical" evidence="8">
    <location>
        <begin position="227"/>
        <end position="248"/>
    </location>
</feature>
<dbReference type="GO" id="GO:0005886">
    <property type="term" value="C:plasma membrane"/>
    <property type="evidence" value="ECO:0007669"/>
    <property type="project" value="TreeGrafter"/>
</dbReference>
<proteinExistence type="inferred from homology"/>
<keyword evidence="4 8" id="KW-0812">Transmembrane</keyword>
<dbReference type="CDD" id="cd10322">
    <property type="entry name" value="SLC5sbd"/>
    <property type="match status" value="1"/>
</dbReference>
<dbReference type="InterPro" id="IPR038377">
    <property type="entry name" value="Na/Glc_symporter_sf"/>
</dbReference>
<keyword evidence="10" id="KW-1185">Reference proteome</keyword>
<keyword evidence="3" id="KW-0813">Transport</keyword>
<dbReference type="Proteomes" id="UP000184052">
    <property type="component" value="Unassembled WGS sequence"/>
</dbReference>
<dbReference type="PANTHER" id="PTHR48086">
    <property type="entry name" value="SODIUM/PROLINE SYMPORTER-RELATED"/>
    <property type="match status" value="1"/>
</dbReference>
<evidence type="ECO:0000256" key="6">
    <source>
        <dbReference type="ARBA" id="ARBA00023136"/>
    </source>
</evidence>
<accession>A0A1M6J010</accession>
<feature type="transmembrane region" description="Helical" evidence="8">
    <location>
        <begin position="184"/>
        <end position="207"/>
    </location>
</feature>
<evidence type="ECO:0000256" key="4">
    <source>
        <dbReference type="ARBA" id="ARBA00022692"/>
    </source>
</evidence>
<sequence length="461" mass="49682">MQNGAYLVSTFITLVIVSLMGINASKNVKSSADFALGGRNFSTSKVSASIIGTLVGGASTIGTAQAAFVSGMNGMWFTLGASLGCIFLGLFLARPLREAEIFTVPEFMIKFYGNRARMTSSIISSMAIFVHITGQVLASVAIFTSLFNISENIAVFITMLLIISYIFFGGFLGSSIVGSIKTVLLYVTLSISAYVVLKEFGGLGNFVASYPREPWFDLFSSGTFNGLAQGFALVVGVCSTQTYLQAIFSGRSYRESQKGSFLAAFLIPPIGLICTMIGMFMRNVHPEIVSKQALPLFVIDYLNPAIGGIVIGTLIISVVATGAGLTLGISTMISRDIYKTVINIRADEKRELLSLRISVLAILLATSMMVVFNLDSLILKWAFLSMTLRGTVVFMPLVIAVIFKERTPYRAGLLSMVAAPLVTIALSVFEIVDIDPLYIGMGTSLVVFVLFIMYGRVKKTI</sequence>
<name>A0A1M6J010_9FIRM</name>
<feature type="transmembrane region" description="Helical" evidence="8">
    <location>
        <begin position="378"/>
        <end position="401"/>
    </location>
</feature>
<evidence type="ECO:0000256" key="8">
    <source>
        <dbReference type="SAM" id="Phobius"/>
    </source>
</evidence>
<comment type="subcellular location">
    <subcellularLocation>
        <location evidence="1">Membrane</location>
        <topology evidence="1">Multi-pass membrane protein</topology>
    </subcellularLocation>
</comment>
<gene>
    <name evidence="9" type="ORF">SAMN02745751_02475</name>
</gene>
<evidence type="ECO:0000256" key="2">
    <source>
        <dbReference type="ARBA" id="ARBA00006434"/>
    </source>
</evidence>
<evidence type="ECO:0000256" key="7">
    <source>
        <dbReference type="RuleBase" id="RU362091"/>
    </source>
</evidence>
<evidence type="ECO:0000256" key="3">
    <source>
        <dbReference type="ARBA" id="ARBA00022448"/>
    </source>
</evidence>
<keyword evidence="6 8" id="KW-0472">Membrane</keyword>
<feature type="transmembrane region" description="Helical" evidence="8">
    <location>
        <begin position="46"/>
        <end position="68"/>
    </location>
</feature>
<reference evidence="9 10" key="1">
    <citation type="submission" date="2016-11" db="EMBL/GenBank/DDBJ databases">
        <authorList>
            <person name="Jaros S."/>
            <person name="Januszkiewicz K."/>
            <person name="Wedrychowicz H."/>
        </authorList>
    </citation>
    <scope>NUCLEOTIDE SEQUENCE [LARGE SCALE GENOMIC DNA]</scope>
    <source>
        <strain evidence="9 10">DSM 17477</strain>
    </source>
</reference>
<evidence type="ECO:0000313" key="9">
    <source>
        <dbReference type="EMBL" id="SHJ40065.1"/>
    </source>
</evidence>
<dbReference type="AlphaFoldDB" id="A0A1M6J010"/>
<keyword evidence="5 8" id="KW-1133">Transmembrane helix</keyword>
<dbReference type="PROSITE" id="PS50283">
    <property type="entry name" value="NA_SOLUT_SYMP_3"/>
    <property type="match status" value="1"/>
</dbReference>
<protein>
    <submittedName>
        <fullName evidence="9">Solute:Na+ symporter, SSS family</fullName>
    </submittedName>
</protein>
<dbReference type="GO" id="GO:0022857">
    <property type="term" value="F:transmembrane transporter activity"/>
    <property type="evidence" value="ECO:0007669"/>
    <property type="project" value="InterPro"/>
</dbReference>
<dbReference type="Pfam" id="PF00474">
    <property type="entry name" value="SSF"/>
    <property type="match status" value="1"/>
</dbReference>
<comment type="similarity">
    <text evidence="2 7">Belongs to the sodium:solute symporter (SSF) (TC 2.A.21) family.</text>
</comment>
<dbReference type="PANTHER" id="PTHR48086:SF7">
    <property type="entry name" value="SODIUM-SOLUTE SYMPORTER-RELATED"/>
    <property type="match status" value="1"/>
</dbReference>
<dbReference type="InterPro" id="IPR001734">
    <property type="entry name" value="Na/solute_symporter"/>
</dbReference>
<dbReference type="RefSeq" id="WP_073049891.1">
    <property type="nucleotide sequence ID" value="NZ_FQZL01000019.1"/>
</dbReference>
<dbReference type="STRING" id="1121476.SAMN02745751_02475"/>
<evidence type="ECO:0000256" key="1">
    <source>
        <dbReference type="ARBA" id="ARBA00004141"/>
    </source>
</evidence>
<feature type="transmembrane region" description="Helical" evidence="8">
    <location>
        <begin position="438"/>
        <end position="457"/>
    </location>
</feature>
<feature type="transmembrane region" description="Helical" evidence="8">
    <location>
        <begin position="260"/>
        <end position="281"/>
    </location>
</feature>
<dbReference type="InterPro" id="IPR050277">
    <property type="entry name" value="Sodium:Solute_Symporter"/>
</dbReference>
<feature type="transmembrane region" description="Helical" evidence="8">
    <location>
        <begin position="301"/>
        <end position="333"/>
    </location>
</feature>
<feature type="transmembrane region" description="Helical" evidence="8">
    <location>
        <begin position="413"/>
        <end position="432"/>
    </location>
</feature>
<evidence type="ECO:0000313" key="10">
    <source>
        <dbReference type="Proteomes" id="UP000184052"/>
    </source>
</evidence>